<reference evidence="2 3" key="1">
    <citation type="submission" date="2017-01" db="EMBL/GenBank/DDBJ databases">
        <title>The cable genome- insights into the physiology and evolution of filamentous bacteria capable of sulfide oxidation via long distance electron transfer.</title>
        <authorList>
            <person name="Schreiber L."/>
            <person name="Bjerg J.T."/>
            <person name="Boggild A."/>
            <person name="Van De Vossenberg J."/>
            <person name="Meysman F."/>
            <person name="Nielsen L.P."/>
            <person name="Schramm A."/>
            <person name="Kjeldsen K.U."/>
        </authorList>
    </citation>
    <scope>NUCLEOTIDE SEQUENCE [LARGE SCALE GENOMIC DNA]</scope>
    <source>
        <strain evidence="2">A2</strain>
    </source>
</reference>
<evidence type="ECO:0000313" key="3">
    <source>
        <dbReference type="Proteomes" id="UP000286862"/>
    </source>
</evidence>
<protein>
    <submittedName>
        <fullName evidence="2">Uncharacterized protein</fullName>
    </submittedName>
</protein>
<dbReference type="EMBL" id="MTKQ01000305">
    <property type="protein sequence ID" value="RWX44776.1"/>
    <property type="molecule type" value="Genomic_DNA"/>
</dbReference>
<sequence length="106" mass="11902">MKILLLFIILVPLLIGYFAGKSKSDLAQLATMAGLLILFILYLVFIDKETDTKPTSQPSPSSAQSVNCNVTCIHEDYSIYEEERSEQHTSGSEVYICDPAMEEYPY</sequence>
<evidence type="ECO:0000256" key="1">
    <source>
        <dbReference type="SAM" id="Phobius"/>
    </source>
</evidence>
<keyword evidence="1" id="KW-0812">Transmembrane</keyword>
<feature type="transmembrane region" description="Helical" evidence="1">
    <location>
        <begin position="26"/>
        <end position="46"/>
    </location>
</feature>
<dbReference type="AlphaFoldDB" id="A0A444IV95"/>
<gene>
    <name evidence="2" type="ORF">VT99_13053</name>
</gene>
<evidence type="ECO:0000313" key="2">
    <source>
        <dbReference type="EMBL" id="RWX44776.1"/>
    </source>
</evidence>
<proteinExistence type="predicted"/>
<dbReference type="Proteomes" id="UP000286862">
    <property type="component" value="Unassembled WGS sequence"/>
</dbReference>
<keyword evidence="1" id="KW-0472">Membrane</keyword>
<organism evidence="2 3">
    <name type="scientific">Candidatus Electrothrix marina</name>
    <dbReference type="NCBI Taxonomy" id="1859130"/>
    <lineage>
        <taxon>Bacteria</taxon>
        <taxon>Pseudomonadati</taxon>
        <taxon>Thermodesulfobacteriota</taxon>
        <taxon>Desulfobulbia</taxon>
        <taxon>Desulfobulbales</taxon>
        <taxon>Desulfobulbaceae</taxon>
        <taxon>Candidatus Electrothrix</taxon>
    </lineage>
</organism>
<comment type="caution">
    <text evidence="2">The sequence shown here is derived from an EMBL/GenBank/DDBJ whole genome shotgun (WGS) entry which is preliminary data.</text>
</comment>
<name>A0A444IV95_9BACT</name>
<accession>A0A444IV95</accession>
<keyword evidence="1" id="KW-1133">Transmembrane helix</keyword>